<dbReference type="InterPro" id="IPR036086">
    <property type="entry name" value="ParB/Sulfiredoxin_sf"/>
</dbReference>
<dbReference type="OrthoDB" id="9771505at2"/>
<dbReference type="GO" id="GO:0005694">
    <property type="term" value="C:chromosome"/>
    <property type="evidence" value="ECO:0007669"/>
    <property type="project" value="TreeGrafter"/>
</dbReference>
<dbReference type="InterPro" id="IPR050336">
    <property type="entry name" value="Chromosome_partition/occlusion"/>
</dbReference>
<dbReference type="SUPFAM" id="SSF110849">
    <property type="entry name" value="ParB/Sulfiredoxin"/>
    <property type="match status" value="1"/>
</dbReference>
<dbReference type="PANTHER" id="PTHR33375:SF1">
    <property type="entry name" value="CHROMOSOME-PARTITIONING PROTEIN PARB-RELATED"/>
    <property type="match status" value="1"/>
</dbReference>
<evidence type="ECO:0000313" key="3">
    <source>
        <dbReference type="EMBL" id="SHI57426.1"/>
    </source>
</evidence>
<comment type="similarity">
    <text evidence="1">Belongs to the ParB family.</text>
</comment>
<evidence type="ECO:0000313" key="4">
    <source>
        <dbReference type="Proteomes" id="UP000184185"/>
    </source>
</evidence>
<dbReference type="Gene3D" id="3.90.1530.30">
    <property type="match status" value="1"/>
</dbReference>
<dbReference type="GO" id="GO:0007059">
    <property type="term" value="P:chromosome segregation"/>
    <property type="evidence" value="ECO:0007669"/>
    <property type="project" value="TreeGrafter"/>
</dbReference>
<dbReference type="SUPFAM" id="SSF109709">
    <property type="entry name" value="KorB DNA-binding domain-like"/>
    <property type="match status" value="1"/>
</dbReference>
<proteinExistence type="inferred from homology"/>
<dbReference type="InterPro" id="IPR004437">
    <property type="entry name" value="ParB/RepB/Spo0J"/>
</dbReference>
<protein>
    <submittedName>
        <fullName evidence="3">Chromosome partitioning protein, ParB family</fullName>
    </submittedName>
</protein>
<dbReference type="Gene3D" id="1.10.10.2830">
    <property type="match status" value="1"/>
</dbReference>
<dbReference type="RefSeq" id="WP_072912634.1">
    <property type="nucleotide sequence ID" value="NZ_FQYQ01000003.1"/>
</dbReference>
<gene>
    <name evidence="3" type="ORF">SAMN02745725_00633</name>
</gene>
<sequence length="310" mass="35244">MKERANIQLTSYDDIFGGAAKEETAKVPDGDVVVQLPLTELHAFEGHPFKVKDDEDMAKTVESIQEFGVLQPAIVRPDRDGYEILSGHRRHHACEIAGLETIPCIVRDLDDDAATILMVDSNLQREEILPSERAWAFKMKLDALKHQGKMAQLTSDQVGPKLSTEIIGEEAGISKTNVKRYIRLTNLCPELLDMVDEKRIGFNPAVELSFLNPTQQKDLLEAIEYSQSIPSLSQAQRIKALAVENRITQEGMNIILSEEKKQDVDRVTLKNDVLKKYFPKSYTPRQMEDTIIKLLEQWQKKQQRNKDMCL</sequence>
<dbReference type="Proteomes" id="UP000184185">
    <property type="component" value="Unassembled WGS sequence"/>
</dbReference>
<dbReference type="NCBIfam" id="TIGR00180">
    <property type="entry name" value="parB_part"/>
    <property type="match status" value="1"/>
</dbReference>
<keyword evidence="4" id="KW-1185">Reference proteome</keyword>
<dbReference type="GO" id="GO:0003677">
    <property type="term" value="F:DNA binding"/>
    <property type="evidence" value="ECO:0007669"/>
    <property type="project" value="InterPro"/>
</dbReference>
<evidence type="ECO:0000256" key="1">
    <source>
        <dbReference type="ARBA" id="ARBA00006295"/>
    </source>
</evidence>
<accession>A0A1M6C8X2</accession>
<dbReference type="SMART" id="SM00470">
    <property type="entry name" value="ParB"/>
    <property type="match status" value="1"/>
</dbReference>
<dbReference type="CDD" id="cd16407">
    <property type="entry name" value="ParB_N_like"/>
    <property type="match status" value="1"/>
</dbReference>
<organism evidence="3 4">
    <name type="scientific">Pseudobutyrivibrio xylanivorans DSM 14809</name>
    <dbReference type="NCBI Taxonomy" id="1123012"/>
    <lineage>
        <taxon>Bacteria</taxon>
        <taxon>Bacillati</taxon>
        <taxon>Bacillota</taxon>
        <taxon>Clostridia</taxon>
        <taxon>Lachnospirales</taxon>
        <taxon>Lachnospiraceae</taxon>
        <taxon>Pseudobutyrivibrio</taxon>
    </lineage>
</organism>
<dbReference type="EMBL" id="FQYQ01000003">
    <property type="protein sequence ID" value="SHI57426.1"/>
    <property type="molecule type" value="Genomic_DNA"/>
</dbReference>
<dbReference type="PANTHER" id="PTHR33375">
    <property type="entry name" value="CHROMOSOME-PARTITIONING PROTEIN PARB-RELATED"/>
    <property type="match status" value="1"/>
</dbReference>
<dbReference type="Pfam" id="PF02195">
    <property type="entry name" value="ParB_N"/>
    <property type="match status" value="1"/>
</dbReference>
<name>A0A1M6C8X2_PSEXY</name>
<evidence type="ECO:0000259" key="2">
    <source>
        <dbReference type="SMART" id="SM00470"/>
    </source>
</evidence>
<dbReference type="AlphaFoldDB" id="A0A1M6C8X2"/>
<dbReference type="InterPro" id="IPR003115">
    <property type="entry name" value="ParB_N"/>
</dbReference>
<reference evidence="3 4" key="1">
    <citation type="submission" date="2016-11" db="EMBL/GenBank/DDBJ databases">
        <authorList>
            <person name="Jaros S."/>
            <person name="Januszkiewicz K."/>
            <person name="Wedrychowicz H."/>
        </authorList>
    </citation>
    <scope>NUCLEOTIDE SEQUENCE [LARGE SCALE GENOMIC DNA]</scope>
    <source>
        <strain evidence="3 4">DSM 14809</strain>
    </source>
</reference>
<feature type="domain" description="ParB-like N-terminal" evidence="2">
    <location>
        <begin position="34"/>
        <end position="123"/>
    </location>
</feature>